<dbReference type="Pfam" id="PF25594">
    <property type="entry name" value="GldB_lipo"/>
    <property type="match status" value="1"/>
</dbReference>
<dbReference type="PROSITE" id="PS51257">
    <property type="entry name" value="PROKAR_LIPOPROTEIN"/>
    <property type="match status" value="1"/>
</dbReference>
<dbReference type="AlphaFoldDB" id="A0A0A2MIE4"/>
<proteinExistence type="predicted"/>
<organism evidence="1 2">
    <name type="scientific">Flavobacterium subsaxonicum WB 4.1-42 = DSM 21790</name>
    <dbReference type="NCBI Taxonomy" id="1121898"/>
    <lineage>
        <taxon>Bacteria</taxon>
        <taxon>Pseudomonadati</taxon>
        <taxon>Bacteroidota</taxon>
        <taxon>Flavobacteriia</taxon>
        <taxon>Flavobacteriales</taxon>
        <taxon>Flavobacteriaceae</taxon>
        <taxon>Flavobacterium</taxon>
    </lineage>
</organism>
<reference evidence="1 2" key="1">
    <citation type="submission" date="2013-09" db="EMBL/GenBank/DDBJ databases">
        <authorList>
            <person name="Zeng Z."/>
            <person name="Chen C."/>
        </authorList>
    </citation>
    <scope>NUCLEOTIDE SEQUENCE [LARGE SCALE GENOMIC DNA]</scope>
    <source>
        <strain evidence="1 2">WB 4.1-42</strain>
    </source>
</reference>
<sequence>MKKYILFFALALAAVSCKNENEVEDKVAAVPVPKVEVVRFDKIFFGGKPEDLPKIKQEFPYLFPAGNDDTVWLNNMKDPFLLKLYDEVLKKFPNTNALNEDLAALFQHIKYYYPKVETPKVVALVSDDLEVKSVYANKLVLIPLSLYLGRDNKVYEGLPKYQIQQFDAAQILPDVVTSFSNGKIAPPADKNLLSFMIYYGKELYLKDVLLPETPDEDKIGYTKDQIGWAIANEAEMWRYFVENKLFYSNDAKLPGRFINPAPFSKFQEGFDNETPGRLGQWVGWQIVKAYMENNKNVTLQELLAADAKTIFDNSKYKPKK</sequence>
<keyword evidence="2" id="KW-1185">Reference proteome</keyword>
<comment type="caution">
    <text evidence="1">The sequence shown here is derived from an EMBL/GenBank/DDBJ whole genome shotgun (WGS) entry which is preliminary data.</text>
</comment>
<dbReference type="OrthoDB" id="976022at2"/>
<dbReference type="STRING" id="1121898.GCA_000422725_03349"/>
<dbReference type="RefSeq" id="WP_026991322.1">
    <property type="nucleotide sequence ID" value="NZ_AUGP01000028.1"/>
</dbReference>
<gene>
    <name evidence="1" type="ORF">Q766_14345</name>
</gene>
<dbReference type="NCBIfam" id="TIGR03514">
    <property type="entry name" value="GldB_lipo"/>
    <property type="match status" value="1"/>
</dbReference>
<protein>
    <submittedName>
        <fullName evidence="1">Gliding motility protein GldB</fullName>
    </submittedName>
</protein>
<dbReference type="EMBL" id="JRLY01000012">
    <property type="protein sequence ID" value="KGO92069.1"/>
    <property type="molecule type" value="Genomic_DNA"/>
</dbReference>
<dbReference type="Proteomes" id="UP000030111">
    <property type="component" value="Unassembled WGS sequence"/>
</dbReference>
<accession>A0A0A2MIE4</accession>
<dbReference type="eggNOG" id="COG5504">
    <property type="taxonomic scope" value="Bacteria"/>
</dbReference>
<evidence type="ECO:0000313" key="2">
    <source>
        <dbReference type="Proteomes" id="UP000030111"/>
    </source>
</evidence>
<name>A0A0A2MIE4_9FLAO</name>
<evidence type="ECO:0000313" key="1">
    <source>
        <dbReference type="EMBL" id="KGO92069.1"/>
    </source>
</evidence>
<dbReference type="InterPro" id="IPR019853">
    <property type="entry name" value="GldB-like"/>
</dbReference>